<dbReference type="Proteomes" id="UP000197446">
    <property type="component" value="Unassembled WGS sequence"/>
</dbReference>
<accession>A0A254N8I5</accession>
<organism evidence="1 2">
    <name type="scientific">Roseateles puraquae</name>
    <dbReference type="NCBI Taxonomy" id="431059"/>
    <lineage>
        <taxon>Bacteria</taxon>
        <taxon>Pseudomonadati</taxon>
        <taxon>Pseudomonadota</taxon>
        <taxon>Betaproteobacteria</taxon>
        <taxon>Burkholderiales</taxon>
        <taxon>Sphaerotilaceae</taxon>
        <taxon>Roseateles</taxon>
    </lineage>
</organism>
<sequence length="94" mass="10893">MTLLVASAALEMFFGYREAKQHITQTQRLQAQGMVREIEQYLRFIEDSLADTTKFPWGSPGWDMDARRQEWHRLLVESPRVSRRPVGLSQTVAA</sequence>
<dbReference type="EMBL" id="NISI01000013">
    <property type="protein sequence ID" value="OWR01758.1"/>
    <property type="molecule type" value="Genomic_DNA"/>
</dbReference>
<dbReference type="AlphaFoldDB" id="A0A254N8I5"/>
<name>A0A254N8I5_9BURK</name>
<evidence type="ECO:0000313" key="2">
    <source>
        <dbReference type="Proteomes" id="UP000197446"/>
    </source>
</evidence>
<comment type="caution">
    <text evidence="1">The sequence shown here is derived from an EMBL/GenBank/DDBJ whole genome shotgun (WGS) entry which is preliminary data.</text>
</comment>
<reference evidence="1 2" key="1">
    <citation type="journal article" date="2007" name="Int. J. Syst. Evol. Microbiol.">
        <title>Description of Pelomonas aquatica sp. nov. and Pelomonas puraquae sp. nov., isolated from industrial and haemodialysis water.</title>
        <authorList>
            <person name="Gomila M."/>
            <person name="Bowien B."/>
            <person name="Falsen E."/>
            <person name="Moore E.R."/>
            <person name="Lalucat J."/>
        </authorList>
    </citation>
    <scope>NUCLEOTIDE SEQUENCE [LARGE SCALE GENOMIC DNA]</scope>
    <source>
        <strain evidence="1 2">CCUG 52769</strain>
    </source>
</reference>
<protein>
    <submittedName>
        <fullName evidence="1">Uncharacterized protein</fullName>
    </submittedName>
</protein>
<evidence type="ECO:0000313" key="1">
    <source>
        <dbReference type="EMBL" id="OWR01758.1"/>
    </source>
</evidence>
<gene>
    <name evidence="1" type="ORF">CDO81_23630</name>
</gene>
<proteinExistence type="predicted"/>
<dbReference type="RefSeq" id="WP_088485713.1">
    <property type="nucleotide sequence ID" value="NZ_NISI01000013.1"/>
</dbReference>
<keyword evidence="2" id="KW-1185">Reference proteome</keyword>